<gene>
    <name evidence="3" type="ordered locus">Ftrac_1968</name>
</gene>
<dbReference type="STRING" id="643867.Ftrac_1968"/>
<keyword evidence="4" id="KW-1185">Reference proteome</keyword>
<dbReference type="KEGG" id="mtt:Ftrac_1968"/>
<accession>E4TTC3</accession>
<feature type="transmembrane region" description="Helical" evidence="2">
    <location>
        <begin position="57"/>
        <end position="79"/>
    </location>
</feature>
<reference evidence="3 4" key="1">
    <citation type="journal article" date="2011" name="Stand. Genomic Sci.">
        <title>Complete genome sequence of Marivirga tractuosa type strain (H-43).</title>
        <authorList>
            <person name="Pagani I."/>
            <person name="Chertkov O."/>
            <person name="Lapidus A."/>
            <person name="Lucas S."/>
            <person name="Del Rio T.G."/>
            <person name="Tice H."/>
            <person name="Copeland A."/>
            <person name="Cheng J.F."/>
            <person name="Nolan M."/>
            <person name="Saunders E."/>
            <person name="Pitluck S."/>
            <person name="Held B."/>
            <person name="Goodwin L."/>
            <person name="Liolios K."/>
            <person name="Ovchinikova G."/>
            <person name="Ivanova N."/>
            <person name="Mavromatis K."/>
            <person name="Pati A."/>
            <person name="Chen A."/>
            <person name="Palaniappan K."/>
            <person name="Land M."/>
            <person name="Hauser L."/>
            <person name="Jeffries C.D."/>
            <person name="Detter J.C."/>
            <person name="Han C."/>
            <person name="Tapia R."/>
            <person name="Ngatchou-Djao O.D."/>
            <person name="Rohde M."/>
            <person name="Goker M."/>
            <person name="Spring S."/>
            <person name="Sikorski J."/>
            <person name="Woyke T."/>
            <person name="Bristow J."/>
            <person name="Eisen J.A."/>
            <person name="Markowitz V."/>
            <person name="Hugenholtz P."/>
            <person name="Klenk H.P."/>
            <person name="Kyrpides N.C."/>
        </authorList>
    </citation>
    <scope>NUCLEOTIDE SEQUENCE [LARGE SCALE GENOMIC DNA]</scope>
    <source>
        <strain evidence="4">ATCC 23168 / DSM 4126 / NBRC 15989 / NCIMB 1408 / VKM B-1430 / H-43</strain>
    </source>
</reference>
<evidence type="ECO:0000313" key="3">
    <source>
        <dbReference type="EMBL" id="ADR21953.1"/>
    </source>
</evidence>
<evidence type="ECO:0000313" key="4">
    <source>
        <dbReference type="Proteomes" id="UP000008720"/>
    </source>
</evidence>
<proteinExistence type="predicted"/>
<protein>
    <submittedName>
        <fullName evidence="3">Transmembrane HD family protein</fullName>
    </submittedName>
</protein>
<feature type="compositionally biased region" description="Basic and acidic residues" evidence="1">
    <location>
        <begin position="7"/>
        <end position="20"/>
    </location>
</feature>
<dbReference type="Proteomes" id="UP000008720">
    <property type="component" value="Chromosome"/>
</dbReference>
<dbReference type="EMBL" id="CP002349">
    <property type="protein sequence ID" value="ADR21953.1"/>
    <property type="molecule type" value="Genomic_DNA"/>
</dbReference>
<organism evidence="3 4">
    <name type="scientific">Marivirga tractuosa (strain ATCC 23168 / DSM 4126 / NBRC 15989 / NCIMB 1408 / VKM B-1430 / H-43)</name>
    <name type="common">Microscilla tractuosa</name>
    <name type="synonym">Flexibacter tractuosus</name>
    <dbReference type="NCBI Taxonomy" id="643867"/>
    <lineage>
        <taxon>Bacteria</taxon>
        <taxon>Pseudomonadati</taxon>
        <taxon>Bacteroidota</taxon>
        <taxon>Cytophagia</taxon>
        <taxon>Cytophagales</taxon>
        <taxon>Marivirgaceae</taxon>
        <taxon>Marivirga</taxon>
    </lineage>
</organism>
<feature type="region of interest" description="Disordered" evidence="1">
    <location>
        <begin position="1"/>
        <end position="29"/>
    </location>
</feature>
<dbReference type="AlphaFoldDB" id="E4TTC3"/>
<evidence type="ECO:0000256" key="2">
    <source>
        <dbReference type="SAM" id="Phobius"/>
    </source>
</evidence>
<sequence>MTFMSHMKKESTRKAFDKQSKVNGTSRYEGYDPSKVKTDFEELKRLRNKKKNRTWNLLKAIFLSLAFILVIFMLLNLFIGIL</sequence>
<name>E4TTC3_MARTH</name>
<evidence type="ECO:0000256" key="1">
    <source>
        <dbReference type="SAM" id="MobiDB-lite"/>
    </source>
</evidence>
<keyword evidence="2" id="KW-1133">Transmembrane helix</keyword>
<dbReference type="HOGENOM" id="CLU_2554276_0_0_10"/>
<keyword evidence="2" id="KW-0472">Membrane</keyword>
<dbReference type="RefSeq" id="WP_013454096.1">
    <property type="nucleotide sequence ID" value="NC_014759.1"/>
</dbReference>
<keyword evidence="2 3" id="KW-0812">Transmembrane</keyword>